<evidence type="ECO:0000313" key="10">
    <source>
        <dbReference type="EMBL" id="EAL70696.1"/>
    </source>
</evidence>
<comment type="similarity">
    <text evidence="2">Belongs to the vacuolar ATPase subunit S1 family.</text>
</comment>
<accession>Q8T1M6</accession>
<evidence type="ECO:0000256" key="7">
    <source>
        <dbReference type="SAM" id="Phobius"/>
    </source>
</evidence>
<evidence type="ECO:0000313" key="12">
    <source>
        <dbReference type="Proteomes" id="UP000002195"/>
    </source>
</evidence>
<dbReference type="PaxDb" id="44689-DDB0217155"/>
<evidence type="ECO:0000256" key="1">
    <source>
        <dbReference type="ARBA" id="ARBA00004167"/>
    </source>
</evidence>
<evidence type="ECO:0000256" key="2">
    <source>
        <dbReference type="ARBA" id="ARBA00009037"/>
    </source>
</evidence>
<feature type="region of interest" description="Disordered" evidence="6">
    <location>
        <begin position="224"/>
        <end position="246"/>
    </location>
</feature>
<dbReference type="GO" id="GO:0033176">
    <property type="term" value="C:proton-transporting V-type ATPase complex"/>
    <property type="evidence" value="ECO:0000318"/>
    <property type="project" value="GO_Central"/>
</dbReference>
<evidence type="ECO:0000256" key="6">
    <source>
        <dbReference type="SAM" id="MobiDB-lite"/>
    </source>
</evidence>
<dbReference type="STRING" id="44689.Q557I5"/>
<evidence type="ECO:0000313" key="11">
    <source>
        <dbReference type="EMBL" id="EAL70723.1"/>
    </source>
</evidence>
<keyword evidence="4 7" id="KW-1133">Transmembrane helix</keyword>
<evidence type="ECO:0000256" key="5">
    <source>
        <dbReference type="ARBA" id="ARBA00023136"/>
    </source>
</evidence>
<dbReference type="KEGG" id="ddi:DDB_G0273537"/>
<keyword evidence="12" id="KW-1185">Reference proteome</keyword>
<dbReference type="GeneID" id="8618965"/>
<keyword evidence="8" id="KW-0732">Signal</keyword>
<dbReference type="eggNOG" id="ENOG502RCPG">
    <property type="taxonomic scope" value="Eukaryota"/>
</dbReference>
<evidence type="ECO:0000256" key="8">
    <source>
        <dbReference type="SAM" id="SignalP"/>
    </source>
</evidence>
<dbReference type="SMR" id="Q557I5"/>
<name>Q557I5_DICDI</name>
<dbReference type="GO" id="GO:0001671">
    <property type="term" value="F:ATPase activator activity"/>
    <property type="evidence" value="ECO:0000318"/>
    <property type="project" value="GO_Central"/>
</dbReference>
<sequence>MNKGAIIFLLLNIVLGAVLSSYVPILGWSSKDNVFPSNSVNKYTQEHFKTLIQSIINENSVETLTIFVEPKVLRSDQLSTVFDSYSSNSNGGLFKNLKNSVEESKSHIFVPSSEVGVLNIVSQLKGIKGSVFVAKESDTQFEIEGAQNILLSEASKIQPTLSNKVVDIVVVLLAQNQDSTIKQFQSVVEKSSFVSFFTAASAHEFDVQATFNKQVEQSFLQDGSSSLNSASQQGSGSSSSGSNEPTKQHFTYVTGPVLSAYLIISILLAILFTGICCISDLQVPDRYEAPKSKVL</sequence>
<dbReference type="Pfam" id="PF20520">
    <property type="entry name" value="Ac45-VOA1_TM"/>
    <property type="match status" value="1"/>
</dbReference>
<accession>Q557I5</accession>
<dbReference type="RefSeq" id="XP_644650.1">
    <property type="nucleotide sequence ID" value="XM_639558.1"/>
</dbReference>
<dbReference type="InterPro" id="IPR046756">
    <property type="entry name" value="VAS1/VOA1_TM"/>
</dbReference>
<dbReference type="GO" id="GO:0030641">
    <property type="term" value="P:regulation of cellular pH"/>
    <property type="evidence" value="ECO:0000318"/>
    <property type="project" value="GO_Central"/>
</dbReference>
<dbReference type="PANTHER" id="PTHR12471">
    <property type="entry name" value="VACUOLAR ATP SYNTHASE SUBUNIT S1"/>
    <property type="match status" value="1"/>
</dbReference>
<feature type="chain" id="PRO_5011424142" description="V-type proton ATPase subunit S1/VOA1 transmembrane domain-containing protein" evidence="8">
    <location>
        <begin position="21"/>
        <end position="295"/>
    </location>
</feature>
<dbReference type="AlphaFoldDB" id="Q557I5"/>
<evidence type="ECO:0000259" key="9">
    <source>
        <dbReference type="Pfam" id="PF20520"/>
    </source>
</evidence>
<gene>
    <name evidence="10" type="ORF">DDB_G0273483</name>
    <name evidence="11" type="ORF">DDB_G0273537</name>
</gene>
<feature type="transmembrane region" description="Helical" evidence="7">
    <location>
        <begin position="258"/>
        <end position="278"/>
    </location>
</feature>
<feature type="compositionally biased region" description="Low complexity" evidence="6">
    <location>
        <begin position="224"/>
        <end position="243"/>
    </location>
</feature>
<dbReference type="Proteomes" id="UP000002195">
    <property type="component" value="Unassembled WGS sequence"/>
</dbReference>
<dbReference type="dictyBase" id="DDB_G0273537"/>
<dbReference type="EMBL" id="AAFI02000010">
    <property type="protein sequence ID" value="EAL70723.1"/>
    <property type="molecule type" value="Genomic_DNA"/>
</dbReference>
<dbReference type="HOGENOM" id="CLU_944685_0_0_1"/>
<dbReference type="OMA" id="FTGICCI"/>
<dbReference type="EMBL" id="AAFI02000010">
    <property type="protein sequence ID" value="EAL70696.1"/>
    <property type="molecule type" value="Genomic_DNA"/>
</dbReference>
<organism evidence="11 12">
    <name type="scientific">Dictyostelium discoideum</name>
    <name type="common">Social amoeba</name>
    <dbReference type="NCBI Taxonomy" id="44689"/>
    <lineage>
        <taxon>Eukaryota</taxon>
        <taxon>Amoebozoa</taxon>
        <taxon>Evosea</taxon>
        <taxon>Eumycetozoa</taxon>
        <taxon>Dictyostelia</taxon>
        <taxon>Dictyosteliales</taxon>
        <taxon>Dictyosteliaceae</taxon>
        <taxon>Dictyostelium</taxon>
    </lineage>
</organism>
<comment type="caution">
    <text evidence="11">The sequence shown here is derived from an EMBL/GenBank/DDBJ whole genome shotgun (WGS) entry which is preliminary data.</text>
</comment>
<comment type="subcellular location">
    <subcellularLocation>
        <location evidence="1">Membrane</location>
        <topology evidence="1">Single-pass membrane protein</topology>
    </subcellularLocation>
</comment>
<proteinExistence type="inferred from homology"/>
<dbReference type="VEuPathDB" id="AmoebaDB:DDB_G0273483"/>
<dbReference type="RefSeq" id="XP_644601.1">
    <property type="nucleotide sequence ID" value="XM_639509.1"/>
</dbReference>
<feature type="domain" description="V-type proton ATPase subunit S1/VOA1 transmembrane" evidence="9">
    <location>
        <begin position="252"/>
        <end position="288"/>
    </location>
</feature>
<reference evidence="11 12" key="2">
    <citation type="journal article" date="2005" name="Nature">
        <title>The genome of the social amoeba Dictyostelium discoideum.</title>
        <authorList>
            <consortium name="The Dictyostelium discoideum Sequencing Consortium"/>
            <person name="Eichinger L."/>
            <person name="Pachebat J.A."/>
            <person name="Glockner G."/>
            <person name="Rajandream M.A."/>
            <person name="Sucgang R."/>
            <person name="Berriman M."/>
            <person name="Song J."/>
            <person name="Olsen R."/>
            <person name="Szafranski K."/>
            <person name="Xu Q."/>
            <person name="Tunggal B."/>
            <person name="Kummerfeld S."/>
            <person name="Madera M."/>
            <person name="Konfortov B.A."/>
            <person name="Rivero F."/>
            <person name="Bankier A.T."/>
            <person name="Lehmann R."/>
            <person name="Hamlin N."/>
            <person name="Davies R."/>
            <person name="Gaudet P."/>
            <person name="Fey P."/>
            <person name="Pilcher K."/>
            <person name="Chen G."/>
            <person name="Saunders D."/>
            <person name="Sodergren E."/>
            <person name="Davis P."/>
            <person name="Kerhornou A."/>
            <person name="Nie X."/>
            <person name="Hall N."/>
            <person name="Anjard C."/>
            <person name="Hemphill L."/>
            <person name="Bason N."/>
            <person name="Farbrother P."/>
            <person name="Desany B."/>
            <person name="Just E."/>
            <person name="Morio T."/>
            <person name="Rost R."/>
            <person name="Churcher C."/>
            <person name="Cooper J."/>
            <person name="Haydock S."/>
            <person name="van Driessche N."/>
            <person name="Cronin A."/>
            <person name="Goodhead I."/>
            <person name="Muzny D."/>
            <person name="Mourier T."/>
            <person name="Pain A."/>
            <person name="Lu M."/>
            <person name="Harper D."/>
            <person name="Lindsay R."/>
            <person name="Hauser H."/>
            <person name="James K."/>
            <person name="Quiles M."/>
            <person name="Madan Babu M."/>
            <person name="Saito T."/>
            <person name="Buchrieser C."/>
            <person name="Wardroper A."/>
            <person name="Felder M."/>
            <person name="Thangavelu M."/>
            <person name="Johnson D."/>
            <person name="Knights A."/>
            <person name="Loulseged H."/>
            <person name="Mungall K."/>
            <person name="Oliver K."/>
            <person name="Price C."/>
            <person name="Quail M.A."/>
            <person name="Urushihara H."/>
            <person name="Hernandez J."/>
            <person name="Rabbinowitsch E."/>
            <person name="Steffen D."/>
            <person name="Sanders M."/>
            <person name="Ma J."/>
            <person name="Kohara Y."/>
            <person name="Sharp S."/>
            <person name="Simmonds M."/>
            <person name="Spiegler S."/>
            <person name="Tivey A."/>
            <person name="Sugano S."/>
            <person name="White B."/>
            <person name="Walker D."/>
            <person name="Woodward J."/>
            <person name="Winckler T."/>
            <person name="Tanaka Y."/>
            <person name="Shaulsky G."/>
            <person name="Schleicher M."/>
            <person name="Weinstock G."/>
            <person name="Rosenthal A."/>
            <person name="Cox E.C."/>
            <person name="Chisholm R.L."/>
            <person name="Gibbs R."/>
            <person name="Loomis W.F."/>
            <person name="Platzer M."/>
            <person name="Kay R.R."/>
            <person name="Williams J."/>
            <person name="Dear P.H."/>
            <person name="Noegel A.A."/>
            <person name="Barrell B."/>
            <person name="Kuspa A."/>
        </authorList>
    </citation>
    <scope>NUCLEOTIDE SEQUENCE [LARGE SCALE GENOMIC DNA]</scope>
    <source>
        <strain evidence="11 12">AX4</strain>
    </source>
</reference>
<reference evidence="11 12" key="1">
    <citation type="journal article" date="2002" name="Nature">
        <title>Sequence and analysis of chromosome 2 of Dictyostelium discoideum.</title>
        <authorList>
            <consortium name="Dictyostelium Genome Sequencing Consortium"/>
            <person name="Glockner G."/>
            <person name="Eichinger L."/>
            <person name="Szafranski K."/>
            <person name="Pachebat J.A."/>
            <person name="Bankier A.T."/>
            <person name="Dear P.H."/>
            <person name="Lehmann R."/>
            <person name="Baumgart C."/>
            <person name="Parra G."/>
            <person name="Abril J.F."/>
            <person name="Guigo R."/>
            <person name="Kumpf K."/>
            <person name="Tunggal B."/>
            <person name="Cox E."/>
            <person name="Quail M.A."/>
            <person name="Platzer M."/>
            <person name="Rosenthal A."/>
            <person name="Noegel A.A."/>
        </authorList>
    </citation>
    <scope>NUCLEOTIDE SEQUENCE [LARGE SCALE GENOMIC DNA]</scope>
    <source>
        <strain evidence="11 12">AX4</strain>
    </source>
</reference>
<dbReference type="InterPro" id="IPR008388">
    <property type="entry name" value="Ac45_acc_su"/>
</dbReference>
<dbReference type="dictyBase" id="DDB_G0273483"/>
<evidence type="ECO:0000256" key="4">
    <source>
        <dbReference type="ARBA" id="ARBA00022989"/>
    </source>
</evidence>
<dbReference type="PANTHER" id="PTHR12471:SF7">
    <property type="entry name" value="V-TYPE PROTON ATPASE SUBUNIT S1"/>
    <property type="match status" value="1"/>
</dbReference>
<reference evidence="11" key="3">
    <citation type="submission" date="2009-08" db="EMBL/GenBank/DDBJ databases">
        <authorList>
            <consortium name="The Dictyostelium discoideum Sequencing Consortium"/>
            <person name="Eichinger L."/>
            <person name="Pachebat J.A."/>
            <person name="Gloeckner G."/>
            <person name="Rajandream M.-A."/>
            <person name="Sucgang R."/>
            <person name="Song J."/>
            <person name="Cox E.C."/>
            <person name="Tunggal B."/>
            <person name="Szafranski K."/>
            <person name="Konfortov B.A."/>
            <person name="Farbrother P."/>
            <person name="Bankier A.T."/>
            <person name="Lehmann R."/>
            <person name="Hamlin N."/>
            <person name="Xu Q."/>
            <person name="Davies R."/>
            <person name="Gaudet P."/>
            <person name="Fey P."/>
            <person name="Pilcher K."/>
            <person name="Chen G."/>
            <person name="Saunders D."/>
            <person name="Sodergren E."/>
            <person name="Davis P."/>
            <person name="Nie X."/>
            <person name="Kerhornou A."/>
            <person name="Hemphill L."/>
            <person name="Bason N."/>
            <person name="Berriman M."/>
            <person name="Desany B."/>
            <person name="Churcher C."/>
            <person name="Cooper J."/>
            <person name="van Driessche N."/>
            <person name="Cronin A."/>
            <person name="Goodhead I."/>
            <person name="Muzny D."/>
            <person name="Hall N."/>
            <person name="Harper D."/>
            <person name="Lindsay R."/>
            <person name="Hauser H."/>
            <person name="James K."/>
            <person name="Quiles M."/>
            <person name="Buchrieser C."/>
            <person name="Wardroper A."/>
            <person name="Thangavelu M."/>
            <person name="Johnson D."/>
            <person name="Knights A."/>
            <person name="Loulseged H."/>
            <person name="Mungall K."/>
            <person name="Price C."/>
            <person name="Ma J."/>
            <person name="Quail M."/>
            <person name="Hernandez J."/>
            <person name="Rabbinowitsch E."/>
            <person name="Steffen D."/>
            <person name="Sanders M."/>
            <person name="Weinstock G."/>
            <person name="Sharp S."/>
            <person name="Just E."/>
            <person name="Shaulsky G."/>
            <person name="Simmonds M."/>
            <person name="Tivey A."/>
            <person name="White B."/>
            <person name="Walker D."/>
            <person name="Woodward J."/>
            <person name="Winckler T."/>
            <person name="Schleicher M."/>
            <person name="Rosenthal A."/>
            <person name="Rivero F."/>
            <person name="Chisholm R.L."/>
            <person name="Gibbs R."/>
            <person name="Loomis W.F."/>
            <person name="Platzer M."/>
            <person name="Kay R.R."/>
            <person name="Williams J."/>
            <person name="Dear P.H."/>
            <person name="Noegel A.A."/>
            <person name="Barrell B."/>
            <person name="Kuspa A."/>
        </authorList>
    </citation>
    <scope>NUCLEOTIDE SEQUENCE</scope>
    <source>
        <strain evidence="11">AX4</strain>
    </source>
</reference>
<evidence type="ECO:0000256" key="3">
    <source>
        <dbReference type="ARBA" id="ARBA00022692"/>
    </source>
</evidence>
<dbReference type="GeneID" id="8619012"/>
<feature type="signal peptide" evidence="8">
    <location>
        <begin position="1"/>
        <end position="20"/>
    </location>
</feature>
<keyword evidence="5 7" id="KW-0472">Membrane</keyword>
<protein>
    <recommendedName>
        <fullName evidence="9">V-type proton ATPase subunit S1/VOA1 transmembrane domain-containing protein</fullName>
    </recommendedName>
</protein>
<dbReference type="KEGG" id="ddi:DDB_G0273483"/>
<keyword evidence="3 7" id="KW-0812">Transmembrane</keyword>